<evidence type="ECO:0000313" key="10">
    <source>
        <dbReference type="Proteomes" id="UP001163203"/>
    </source>
</evidence>
<evidence type="ECO:0000256" key="4">
    <source>
        <dbReference type="ARBA" id="ARBA00022989"/>
    </source>
</evidence>
<dbReference type="InterPro" id="IPR044492">
    <property type="entry name" value="P_typ_ATPase_HD_dom"/>
</dbReference>
<dbReference type="InterPro" id="IPR018303">
    <property type="entry name" value="ATPase_P-typ_P_site"/>
</dbReference>
<dbReference type="PROSITE" id="PS00154">
    <property type="entry name" value="ATPASE_E1_E2"/>
    <property type="match status" value="1"/>
</dbReference>
<evidence type="ECO:0000256" key="1">
    <source>
        <dbReference type="ARBA" id="ARBA00004651"/>
    </source>
</evidence>
<evidence type="ECO:0000256" key="2">
    <source>
        <dbReference type="ARBA" id="ARBA00022692"/>
    </source>
</evidence>
<dbReference type="NCBIfam" id="TIGR01494">
    <property type="entry name" value="ATPase_P-type"/>
    <property type="match status" value="2"/>
</dbReference>
<feature type="domain" description="P-type ATPase A" evidence="8">
    <location>
        <begin position="108"/>
        <end position="202"/>
    </location>
</feature>
<dbReference type="SFLD" id="SFLDG00002">
    <property type="entry name" value="C1.7:_P-type_atpase_like"/>
    <property type="match status" value="1"/>
</dbReference>
<feature type="region of interest" description="Disordered" evidence="6">
    <location>
        <begin position="1"/>
        <end position="32"/>
    </location>
</feature>
<organism evidence="9 10">
    <name type="scientific">Amycolatopsis cynarae</name>
    <dbReference type="NCBI Taxonomy" id="2995223"/>
    <lineage>
        <taxon>Bacteria</taxon>
        <taxon>Bacillati</taxon>
        <taxon>Actinomycetota</taxon>
        <taxon>Actinomycetes</taxon>
        <taxon>Pseudonocardiales</taxon>
        <taxon>Pseudonocardiaceae</taxon>
        <taxon>Amycolatopsis</taxon>
    </lineage>
</organism>
<protein>
    <submittedName>
        <fullName evidence="9">HAD-IC family P-type ATPase</fullName>
    </submittedName>
</protein>
<sequence length="799" mass="83397">MKQAVDGPGTLATSGLSAAEAQERAERGQANTVVRRGSRSAADIVRANVFTRFNAIIGTLFAIILVIGPPQDALFGFIILVNTGIGIVQELRAKRTLDRLAILGEARPRVVRDGEVTEVPAERIVLDDVLDLGPGDQLVVDGVVLAGSGLAVDESLLSGEPDPVARKPGEPVRSGSFVVAGTGRYRATKVGNAAYANELAEQASRFALTRSELRAGIDRILRWITWLFVPAAAVTVYGQLRAHQGPVETVRGTVAALVPLVPEGLVLLTSIAFAAGVIRLGRRRCLVQELPALEGLARVDTVCTDKTGTLTETGMRVGRVCAAAPGTTSAPLSGLSPVLAALAAADPRPNASLRAIADAFPRAPDWPVTASAAFSSAAKWSGVSFGGHGDWVLGAPDVLLAPGDPAVAEADRLSAQGLRVLLLARAGMPVDSPQAPGPVIPAALVVLEQRLRPDAAATLAFFAAQQVSVKILSGDSARSAGAVAGALGLPGAPDPVDARELPVEPAPLARELSRASVFGRVSPHQKRAMVHALQSSGHTVAMTGDGVNDVLALKDADIGVAMGSGSPASRAVAQIVLLDNAFATLPHVVAEGRRVIGNIERVAGLFLLKTVYSLLLALAVGVAHLPFPFLPRHLTLIGTLTIGIPAFFLALAPNTERARPGFIPRVLRLAVPVGTVAAVATFSCYAAVLAEGRASDVVNRTAATTTLFLVALWALFLVARPLRWWKAVLVAAMAVAFVLVLVVPFGRDFFALDPFDGTAMLTAVAAAGSAALLLEAGWWLDRRLRRPRRSRHGPAEHPR</sequence>
<keyword evidence="10" id="KW-1185">Reference proteome</keyword>
<feature type="transmembrane region" description="Helical" evidence="7">
    <location>
        <begin position="602"/>
        <end position="627"/>
    </location>
</feature>
<dbReference type="SFLD" id="SFLDS00003">
    <property type="entry name" value="Haloacid_Dehalogenase"/>
    <property type="match status" value="1"/>
</dbReference>
<dbReference type="RefSeq" id="WP_268759494.1">
    <property type="nucleotide sequence ID" value="NZ_CP113836.1"/>
</dbReference>
<keyword evidence="2 7" id="KW-0812">Transmembrane</keyword>
<evidence type="ECO:0000256" key="7">
    <source>
        <dbReference type="SAM" id="Phobius"/>
    </source>
</evidence>
<feature type="transmembrane region" description="Helical" evidence="7">
    <location>
        <begin position="666"/>
        <end position="690"/>
    </location>
</feature>
<feature type="transmembrane region" description="Helical" evidence="7">
    <location>
        <begin position="220"/>
        <end position="240"/>
    </location>
</feature>
<dbReference type="Pfam" id="PF00122">
    <property type="entry name" value="E1-E2_ATPase"/>
    <property type="match status" value="1"/>
</dbReference>
<feature type="transmembrane region" description="Helical" evidence="7">
    <location>
        <begin position="702"/>
        <end position="720"/>
    </location>
</feature>
<dbReference type="InterPro" id="IPR023299">
    <property type="entry name" value="ATPase_P-typ_cyto_dom_N"/>
</dbReference>
<dbReference type="SUPFAM" id="SSF81665">
    <property type="entry name" value="Calcium ATPase, transmembrane domain M"/>
    <property type="match status" value="1"/>
</dbReference>
<name>A0ABY7BAM7_9PSEU</name>
<dbReference type="SUPFAM" id="SSF56784">
    <property type="entry name" value="HAD-like"/>
    <property type="match status" value="1"/>
</dbReference>
<evidence type="ECO:0000259" key="8">
    <source>
        <dbReference type="Pfam" id="PF00122"/>
    </source>
</evidence>
<evidence type="ECO:0000256" key="6">
    <source>
        <dbReference type="SAM" id="MobiDB-lite"/>
    </source>
</evidence>
<dbReference type="Gene3D" id="3.40.50.1000">
    <property type="entry name" value="HAD superfamily/HAD-like"/>
    <property type="match status" value="1"/>
</dbReference>
<dbReference type="Proteomes" id="UP001163203">
    <property type="component" value="Chromosome"/>
</dbReference>
<dbReference type="InterPro" id="IPR059000">
    <property type="entry name" value="ATPase_P-type_domA"/>
</dbReference>
<reference evidence="9" key="1">
    <citation type="submission" date="2022-11" db="EMBL/GenBank/DDBJ databases">
        <authorList>
            <person name="Mo P."/>
        </authorList>
    </citation>
    <scope>NUCLEOTIDE SEQUENCE</scope>
    <source>
        <strain evidence="9">HUAS 11-8</strain>
    </source>
</reference>
<dbReference type="Gene3D" id="3.40.1110.10">
    <property type="entry name" value="Calcium-transporting ATPase, cytoplasmic domain N"/>
    <property type="match status" value="1"/>
</dbReference>
<proteinExistence type="predicted"/>
<feature type="transmembrane region" description="Helical" evidence="7">
    <location>
        <begin position="260"/>
        <end position="278"/>
    </location>
</feature>
<dbReference type="Pfam" id="PF00702">
    <property type="entry name" value="Hydrolase"/>
    <property type="match status" value="1"/>
</dbReference>
<feature type="transmembrane region" description="Helical" evidence="7">
    <location>
        <begin position="633"/>
        <end position="654"/>
    </location>
</feature>
<evidence type="ECO:0000256" key="5">
    <source>
        <dbReference type="ARBA" id="ARBA00023136"/>
    </source>
</evidence>
<feature type="transmembrane region" description="Helical" evidence="7">
    <location>
        <begin position="49"/>
        <end position="67"/>
    </location>
</feature>
<keyword evidence="5 7" id="KW-0472">Membrane</keyword>
<evidence type="ECO:0000256" key="3">
    <source>
        <dbReference type="ARBA" id="ARBA00022967"/>
    </source>
</evidence>
<dbReference type="SFLD" id="SFLDF00027">
    <property type="entry name" value="p-type_atpase"/>
    <property type="match status" value="1"/>
</dbReference>
<accession>A0ABY7BAM7</accession>
<dbReference type="InterPro" id="IPR008250">
    <property type="entry name" value="ATPase_P-typ_transduc_dom_A_sf"/>
</dbReference>
<evidence type="ECO:0000313" key="9">
    <source>
        <dbReference type="EMBL" id="WAL69409.1"/>
    </source>
</evidence>
<dbReference type="EMBL" id="CP113836">
    <property type="protein sequence ID" value="WAL69409.1"/>
    <property type="molecule type" value="Genomic_DNA"/>
</dbReference>
<feature type="transmembrane region" description="Helical" evidence="7">
    <location>
        <begin position="758"/>
        <end position="780"/>
    </location>
</feature>
<dbReference type="Gene3D" id="1.20.1110.10">
    <property type="entry name" value="Calcium-transporting ATPase, transmembrane domain"/>
    <property type="match status" value="1"/>
</dbReference>
<dbReference type="InterPro" id="IPR023214">
    <property type="entry name" value="HAD_sf"/>
</dbReference>
<dbReference type="PANTHER" id="PTHR42861">
    <property type="entry name" value="CALCIUM-TRANSPORTING ATPASE"/>
    <property type="match status" value="1"/>
</dbReference>
<keyword evidence="4 7" id="KW-1133">Transmembrane helix</keyword>
<dbReference type="Gene3D" id="2.70.150.10">
    <property type="entry name" value="Calcium-transporting ATPase, cytoplasmic transduction domain A"/>
    <property type="match status" value="1"/>
</dbReference>
<dbReference type="PRINTS" id="PR00119">
    <property type="entry name" value="CATATPASE"/>
</dbReference>
<feature type="transmembrane region" description="Helical" evidence="7">
    <location>
        <begin position="727"/>
        <end position="746"/>
    </location>
</feature>
<feature type="transmembrane region" description="Helical" evidence="7">
    <location>
        <begin position="73"/>
        <end position="91"/>
    </location>
</feature>
<keyword evidence="3" id="KW-1278">Translocase</keyword>
<dbReference type="PRINTS" id="PR00120">
    <property type="entry name" value="HATPASE"/>
</dbReference>
<comment type="subcellular location">
    <subcellularLocation>
        <location evidence="1">Cell membrane</location>
        <topology evidence="1">Multi-pass membrane protein</topology>
    </subcellularLocation>
</comment>
<dbReference type="InterPro" id="IPR001757">
    <property type="entry name" value="P_typ_ATPase"/>
</dbReference>
<dbReference type="InterPro" id="IPR023298">
    <property type="entry name" value="ATPase_P-typ_TM_dom_sf"/>
</dbReference>
<dbReference type="SUPFAM" id="SSF81653">
    <property type="entry name" value="Calcium ATPase, transduction domain A"/>
    <property type="match status" value="1"/>
</dbReference>
<dbReference type="InterPro" id="IPR036412">
    <property type="entry name" value="HAD-like_sf"/>
</dbReference>
<gene>
    <name evidence="9" type="ORF">ORV05_17085</name>
</gene>